<name>A0A1W1CQ54_9ZZZZ</name>
<feature type="domain" description="MobA/VirD2-like nuclease" evidence="2">
    <location>
        <begin position="22"/>
        <end position="141"/>
    </location>
</feature>
<dbReference type="Pfam" id="PF03432">
    <property type="entry name" value="Relaxase"/>
    <property type="match status" value="1"/>
</dbReference>
<dbReference type="InterPro" id="IPR005094">
    <property type="entry name" value="Endonuclease_MobA/VirD2"/>
</dbReference>
<reference evidence="3" key="1">
    <citation type="submission" date="2016-10" db="EMBL/GenBank/DDBJ databases">
        <authorList>
            <person name="de Groot N.N."/>
        </authorList>
    </citation>
    <scope>NUCLEOTIDE SEQUENCE</scope>
</reference>
<proteinExistence type="predicted"/>
<evidence type="ECO:0000259" key="2">
    <source>
        <dbReference type="Pfam" id="PF03432"/>
    </source>
</evidence>
<sequence length="290" mass="33833">MIIKSLSRATKSFEALYTYLTRDKASLLNAFNLYADPYQKQAVIQEFLNNAKHLKNARGKNYLYHEIISLNPNTLPLQEQQHILTDLVSKYISLRAENHLSFTALHFDKDHLHIHLMISANELEGTKRVRLSKKEFSTIQKELETYLNTTYPQLGLTKHYNKDLNKIKSKKELLKSTLDDLFSNSHSKEDFKSKSSELKLEFYTRGKTVGVISEGKKYRLKTLGVLEAYEKTVARLQVKEVEQEKAEPKQQQTKEEEKVASNENETKISSRREQMRQAKKSKYDEAREQK</sequence>
<evidence type="ECO:0000256" key="1">
    <source>
        <dbReference type="SAM" id="MobiDB-lite"/>
    </source>
</evidence>
<organism evidence="3">
    <name type="scientific">hydrothermal vent metagenome</name>
    <dbReference type="NCBI Taxonomy" id="652676"/>
    <lineage>
        <taxon>unclassified sequences</taxon>
        <taxon>metagenomes</taxon>
        <taxon>ecological metagenomes</taxon>
    </lineage>
</organism>
<dbReference type="EMBL" id="FPHI01000033">
    <property type="protein sequence ID" value="SFV67845.1"/>
    <property type="molecule type" value="Genomic_DNA"/>
</dbReference>
<accession>A0A1W1CQ54</accession>
<feature type="region of interest" description="Disordered" evidence="1">
    <location>
        <begin position="240"/>
        <end position="290"/>
    </location>
</feature>
<gene>
    <name evidence="3" type="ORF">MNB_SV-3-1338</name>
</gene>
<protein>
    <recommendedName>
        <fullName evidence="2">MobA/VirD2-like nuclease domain-containing protein</fullName>
    </recommendedName>
</protein>
<dbReference type="AlphaFoldDB" id="A0A1W1CQ54"/>
<evidence type="ECO:0000313" key="3">
    <source>
        <dbReference type="EMBL" id="SFV67845.1"/>
    </source>
</evidence>
<dbReference type="Gene3D" id="3.30.930.30">
    <property type="match status" value="1"/>
</dbReference>